<dbReference type="GO" id="GO:0005737">
    <property type="term" value="C:cytoplasm"/>
    <property type="evidence" value="ECO:0000318"/>
    <property type="project" value="GO_Central"/>
</dbReference>
<evidence type="ECO:0000259" key="2">
    <source>
        <dbReference type="SMART" id="SM00360"/>
    </source>
</evidence>
<sequence>MSSRVYVPPSSDTLFIRGFSYHHRVEDIKDFFFKEAGRCAVEFNKDDGNNGQYIALRFESREIAKDVYRRFNDREVLGDRITLTWYKELRKIRPITDPRRYAGRRDSYYGSDHYDHRNYQTSGGRSSHYKSHYAPGSSSAGLGRIRRFSRSSSRSRSISRSISQSRSSSRSYESGEVRGHRLKLCNPNICGRLLKTAFVKKFCRIEF</sequence>
<feature type="region of interest" description="Disordered" evidence="1">
    <location>
        <begin position="106"/>
        <end position="174"/>
    </location>
</feature>
<evidence type="ECO:0000313" key="3">
    <source>
        <dbReference type="EMBL" id="ESN96750.1"/>
    </source>
</evidence>
<feature type="compositionally biased region" description="Basic and acidic residues" evidence="1">
    <location>
        <begin position="106"/>
        <end position="118"/>
    </location>
</feature>
<dbReference type="SMART" id="SM00360">
    <property type="entry name" value="RRM"/>
    <property type="match status" value="1"/>
</dbReference>
<reference evidence="5" key="1">
    <citation type="submission" date="2012-12" db="EMBL/GenBank/DDBJ databases">
        <authorList>
            <person name="Hellsten U."/>
            <person name="Grimwood J."/>
            <person name="Chapman J.A."/>
            <person name="Shapiro H."/>
            <person name="Aerts A."/>
            <person name="Otillar R.P."/>
            <person name="Terry A.Y."/>
            <person name="Boore J.L."/>
            <person name="Simakov O."/>
            <person name="Marletaz F."/>
            <person name="Cho S.-J."/>
            <person name="Edsinger-Gonzales E."/>
            <person name="Havlak P."/>
            <person name="Kuo D.-H."/>
            <person name="Larsson T."/>
            <person name="Lv J."/>
            <person name="Arendt D."/>
            <person name="Savage R."/>
            <person name="Osoegawa K."/>
            <person name="de Jong P."/>
            <person name="Lindberg D.R."/>
            <person name="Seaver E.C."/>
            <person name="Weisblat D.A."/>
            <person name="Putnam N.H."/>
            <person name="Grigoriev I.V."/>
            <person name="Rokhsar D.S."/>
        </authorList>
    </citation>
    <scope>NUCLEOTIDE SEQUENCE</scope>
</reference>
<evidence type="ECO:0000313" key="4">
    <source>
        <dbReference type="EnsemblMetazoa" id="HelroP163862"/>
    </source>
</evidence>
<dbReference type="GO" id="GO:0003729">
    <property type="term" value="F:mRNA binding"/>
    <property type="evidence" value="ECO:0000318"/>
    <property type="project" value="GO_Central"/>
</dbReference>
<protein>
    <recommendedName>
        <fullName evidence="2">RRM domain-containing protein</fullName>
    </recommendedName>
</protein>
<organism evidence="4 5">
    <name type="scientific">Helobdella robusta</name>
    <name type="common">Californian leech</name>
    <dbReference type="NCBI Taxonomy" id="6412"/>
    <lineage>
        <taxon>Eukaryota</taxon>
        <taxon>Metazoa</taxon>
        <taxon>Spiralia</taxon>
        <taxon>Lophotrochozoa</taxon>
        <taxon>Annelida</taxon>
        <taxon>Clitellata</taxon>
        <taxon>Hirudinea</taxon>
        <taxon>Rhynchobdellida</taxon>
        <taxon>Glossiphoniidae</taxon>
        <taxon>Helobdella</taxon>
    </lineage>
</organism>
<dbReference type="EMBL" id="AMQM01001478">
    <property type="status" value="NOT_ANNOTATED_CDS"/>
    <property type="molecule type" value="Genomic_DNA"/>
</dbReference>
<gene>
    <name evidence="4" type="primary">20200248</name>
    <name evidence="3" type="ORF">HELRODRAFT_163862</name>
</gene>
<reference evidence="3 5" key="2">
    <citation type="journal article" date="2013" name="Nature">
        <title>Insights into bilaterian evolution from three spiralian genomes.</title>
        <authorList>
            <person name="Simakov O."/>
            <person name="Marletaz F."/>
            <person name="Cho S.J."/>
            <person name="Edsinger-Gonzales E."/>
            <person name="Havlak P."/>
            <person name="Hellsten U."/>
            <person name="Kuo D.H."/>
            <person name="Larsson T."/>
            <person name="Lv J."/>
            <person name="Arendt D."/>
            <person name="Savage R."/>
            <person name="Osoegawa K."/>
            <person name="de Jong P."/>
            <person name="Grimwood J."/>
            <person name="Chapman J.A."/>
            <person name="Shapiro H."/>
            <person name="Aerts A."/>
            <person name="Otillar R.P."/>
            <person name="Terry A.Y."/>
            <person name="Boore J.L."/>
            <person name="Grigoriev I.V."/>
            <person name="Lindberg D.R."/>
            <person name="Seaver E.C."/>
            <person name="Weisblat D.A."/>
            <person name="Putnam N.H."/>
            <person name="Rokhsar D.S."/>
        </authorList>
    </citation>
    <scope>NUCLEOTIDE SEQUENCE</scope>
</reference>
<dbReference type="InterPro" id="IPR000504">
    <property type="entry name" value="RRM_dom"/>
</dbReference>
<dbReference type="EMBL" id="KB097495">
    <property type="protein sequence ID" value="ESN96750.1"/>
    <property type="molecule type" value="Genomic_DNA"/>
</dbReference>
<dbReference type="Proteomes" id="UP000015101">
    <property type="component" value="Unassembled WGS sequence"/>
</dbReference>
<feature type="compositionally biased region" description="Low complexity" evidence="1">
    <location>
        <begin position="150"/>
        <end position="171"/>
    </location>
</feature>
<dbReference type="AlphaFoldDB" id="T1EUJ8"/>
<dbReference type="GeneID" id="20200248"/>
<accession>T1EUJ8</accession>
<dbReference type="InterPro" id="IPR035979">
    <property type="entry name" value="RBD_domain_sf"/>
</dbReference>
<evidence type="ECO:0000256" key="1">
    <source>
        <dbReference type="SAM" id="MobiDB-lite"/>
    </source>
</evidence>
<dbReference type="RefSeq" id="XP_009025863.1">
    <property type="nucleotide sequence ID" value="XM_009027615.1"/>
</dbReference>
<dbReference type="GO" id="GO:0005634">
    <property type="term" value="C:nucleus"/>
    <property type="evidence" value="ECO:0000318"/>
    <property type="project" value="GO_Central"/>
</dbReference>
<dbReference type="InParanoid" id="T1EUJ8"/>
<dbReference type="EnsemblMetazoa" id="HelroT163862">
    <property type="protein sequence ID" value="HelroP163862"/>
    <property type="gene ID" value="HelroG163862"/>
</dbReference>
<dbReference type="CTD" id="20200248"/>
<feature type="domain" description="RRM" evidence="2">
    <location>
        <begin position="13"/>
        <end position="84"/>
    </location>
</feature>
<dbReference type="HOGENOM" id="CLU_1327669_0_0_1"/>
<name>T1EUJ8_HELRO</name>
<dbReference type="InterPro" id="IPR012677">
    <property type="entry name" value="Nucleotide-bd_a/b_plait_sf"/>
</dbReference>
<reference evidence="4" key="3">
    <citation type="submission" date="2015-06" db="UniProtKB">
        <authorList>
            <consortium name="EnsemblMetazoa"/>
        </authorList>
    </citation>
    <scope>IDENTIFICATION</scope>
</reference>
<keyword evidence="5" id="KW-1185">Reference proteome</keyword>
<dbReference type="GO" id="GO:1990904">
    <property type="term" value="C:ribonucleoprotein complex"/>
    <property type="evidence" value="ECO:0000318"/>
    <property type="project" value="GO_Central"/>
</dbReference>
<dbReference type="KEGG" id="hro:HELRODRAFT_163862"/>
<evidence type="ECO:0000313" key="5">
    <source>
        <dbReference type="Proteomes" id="UP000015101"/>
    </source>
</evidence>
<dbReference type="Gene3D" id="3.30.70.330">
    <property type="match status" value="1"/>
</dbReference>
<proteinExistence type="predicted"/>
<dbReference type="OrthoDB" id="8933311at2759"/>
<dbReference type="SUPFAM" id="SSF54928">
    <property type="entry name" value="RNA-binding domain, RBD"/>
    <property type="match status" value="1"/>
</dbReference>